<evidence type="ECO:0000256" key="3">
    <source>
        <dbReference type="ARBA" id="ARBA00046339"/>
    </source>
</evidence>
<dbReference type="OrthoDB" id="2550922at2759"/>
<dbReference type="PANTHER" id="PTHR33620">
    <property type="entry name" value="UREASE ACCESSORY PROTEIN F"/>
    <property type="match status" value="1"/>
</dbReference>
<organism evidence="5 6">
    <name type="scientific">Trichophyton soudanense CBS 452.61</name>
    <dbReference type="NCBI Taxonomy" id="1215331"/>
    <lineage>
        <taxon>Eukaryota</taxon>
        <taxon>Fungi</taxon>
        <taxon>Dikarya</taxon>
        <taxon>Ascomycota</taxon>
        <taxon>Pezizomycotina</taxon>
        <taxon>Eurotiomycetes</taxon>
        <taxon>Eurotiomycetidae</taxon>
        <taxon>Onygenales</taxon>
        <taxon>Arthrodermataceae</taxon>
        <taxon>Trichophyton</taxon>
    </lineage>
</organism>
<dbReference type="Pfam" id="PF01730">
    <property type="entry name" value="UreF"/>
    <property type="match status" value="1"/>
</dbReference>
<name>A0A022Y2X7_TRISD</name>
<comment type="similarity">
    <text evidence="3">Belongs to the UreF family.</text>
</comment>
<dbReference type="PANTHER" id="PTHR33620:SF1">
    <property type="entry name" value="UREASE ACCESSORY PROTEIN F"/>
    <property type="match status" value="1"/>
</dbReference>
<evidence type="ECO:0008006" key="7">
    <source>
        <dbReference type="Google" id="ProtNLM"/>
    </source>
</evidence>
<gene>
    <name evidence="5" type="ORF">H105_01825</name>
</gene>
<evidence type="ECO:0000313" key="6">
    <source>
        <dbReference type="Proteomes" id="UP000023623"/>
    </source>
</evidence>
<feature type="region of interest" description="Disordered" evidence="4">
    <location>
        <begin position="21"/>
        <end position="40"/>
    </location>
</feature>
<proteinExistence type="inferred from homology"/>
<accession>A0A022Y2X7</accession>
<dbReference type="InterPro" id="IPR038277">
    <property type="entry name" value="UreF_sf"/>
</dbReference>
<evidence type="ECO:0000313" key="5">
    <source>
        <dbReference type="EMBL" id="EZF76876.1"/>
    </source>
</evidence>
<dbReference type="Proteomes" id="UP000023623">
    <property type="component" value="Unassembled WGS sequence"/>
</dbReference>
<dbReference type="HOGENOM" id="CLU_049215_0_0_1"/>
<protein>
    <recommendedName>
        <fullName evidence="7">Urease accessory protein UreF</fullName>
    </recommendedName>
</protein>
<dbReference type="AlphaFoldDB" id="A0A022Y2X7"/>
<dbReference type="GO" id="GO:0016151">
    <property type="term" value="F:nickel cation binding"/>
    <property type="evidence" value="ECO:0007669"/>
    <property type="project" value="InterPro"/>
</dbReference>
<dbReference type="InterPro" id="IPR002639">
    <property type="entry name" value="UreF"/>
</dbReference>
<keyword evidence="6" id="KW-1185">Reference proteome</keyword>
<keyword evidence="2" id="KW-0143">Chaperone</keyword>
<dbReference type="EMBL" id="KK208762">
    <property type="protein sequence ID" value="EZF76876.1"/>
    <property type="molecule type" value="Genomic_DNA"/>
</dbReference>
<evidence type="ECO:0000256" key="2">
    <source>
        <dbReference type="ARBA" id="ARBA00023186"/>
    </source>
</evidence>
<dbReference type="Gene3D" id="1.10.4190.10">
    <property type="entry name" value="Urease accessory protein UreF"/>
    <property type="match status" value="1"/>
</dbReference>
<evidence type="ECO:0000256" key="4">
    <source>
        <dbReference type="SAM" id="MobiDB-lite"/>
    </source>
</evidence>
<keyword evidence="1" id="KW-0996">Nickel insertion</keyword>
<reference evidence="5 6" key="1">
    <citation type="submission" date="2014-02" db="EMBL/GenBank/DDBJ databases">
        <title>The Genome Sequence of Trichophyton rubrum (morphotype soudanense) CBS 452.61.</title>
        <authorList>
            <consortium name="The Broad Institute Genomics Platform"/>
            <person name="Cuomo C.A."/>
            <person name="White T.C."/>
            <person name="Graser Y."/>
            <person name="Martinez-Rossi N."/>
            <person name="Heitman J."/>
            <person name="Young S.K."/>
            <person name="Zeng Q."/>
            <person name="Gargeya S."/>
            <person name="Abouelleil A."/>
            <person name="Alvarado L."/>
            <person name="Chapman S.B."/>
            <person name="Gainer-Dewar J."/>
            <person name="Goldberg J."/>
            <person name="Griggs A."/>
            <person name="Gujja S."/>
            <person name="Hansen M."/>
            <person name="Howarth C."/>
            <person name="Imamovic A."/>
            <person name="Larimer J."/>
            <person name="Martinez D."/>
            <person name="Murphy C."/>
            <person name="Pearson M.D."/>
            <person name="Persinoti G."/>
            <person name="Poon T."/>
            <person name="Priest M."/>
            <person name="Roberts A.D."/>
            <person name="Saif S."/>
            <person name="Shea T.D."/>
            <person name="Sykes S.N."/>
            <person name="Wortman J."/>
            <person name="Nusbaum C."/>
            <person name="Birren B."/>
        </authorList>
    </citation>
    <scope>NUCLEOTIDE SEQUENCE [LARGE SCALE GENOMIC DNA]</scope>
    <source>
        <strain evidence="5 6">CBS 452.61</strain>
    </source>
</reference>
<evidence type="ECO:0000256" key="1">
    <source>
        <dbReference type="ARBA" id="ARBA00022988"/>
    </source>
</evidence>
<sequence length="316" mass="34597">MTVKEFKGSYQEAARGTRPSFNASIPIMTTGRKPTRNAAGDKAQVPSFESVPISHSLLLLSDSALPLGSFAYSSGLESYIAHHKPLPPYVTPFTSFNRFLSLSLASIASTTIPYLRRAHRQPEELERLDNDLDASTPCTVARRASVAQGLAMLQVWERALKSSAIQRIQEGQRDSQHHTVRAVAVLDQFSESLKNVGVDEEHDEVNGAVNGHFAPLWAVVCLALDIDLEQAAYVFMLNHAKAVLSAAVRASVMGPYQSQGVLAGNALQKTIAELLQKEWWTEPEDAGQVVPIMDLWMGRHELLYSRISTPDSSACA</sequence>